<dbReference type="Proteomes" id="UP001161017">
    <property type="component" value="Unassembled WGS sequence"/>
</dbReference>
<evidence type="ECO:0000313" key="3">
    <source>
        <dbReference type="Proteomes" id="UP001161017"/>
    </source>
</evidence>
<protein>
    <submittedName>
        <fullName evidence="2">Uncharacterized protein</fullName>
    </submittedName>
</protein>
<evidence type="ECO:0000256" key="1">
    <source>
        <dbReference type="SAM" id="MobiDB-lite"/>
    </source>
</evidence>
<keyword evidence="3" id="KW-1185">Reference proteome</keyword>
<sequence>MAGYLVDFLLNLVARQQRFVWHLRYWPFLAPCDGGLALLGALSRSALLALSLEEKEELVDDQEKVMEDEEDERAVEEGEGVAEEDEEVAEEEEEIVDGEEEVVKEDNDLVKLAPAVACGDRRLPRGDE</sequence>
<name>A0AA43TXI4_9LECA</name>
<comment type="caution">
    <text evidence="2">The sequence shown here is derived from an EMBL/GenBank/DDBJ whole genome shotgun (WGS) entry which is preliminary data.</text>
</comment>
<dbReference type="AlphaFoldDB" id="A0AA43TXI4"/>
<gene>
    <name evidence="2" type="ORF">OHK93_002792</name>
</gene>
<accession>A0AA43TXI4</accession>
<proteinExistence type="predicted"/>
<dbReference type="EMBL" id="JAPUFD010000015">
    <property type="protein sequence ID" value="MDI1491583.1"/>
    <property type="molecule type" value="Genomic_DNA"/>
</dbReference>
<organism evidence="2 3">
    <name type="scientific">Ramalina farinacea</name>
    <dbReference type="NCBI Taxonomy" id="258253"/>
    <lineage>
        <taxon>Eukaryota</taxon>
        <taxon>Fungi</taxon>
        <taxon>Dikarya</taxon>
        <taxon>Ascomycota</taxon>
        <taxon>Pezizomycotina</taxon>
        <taxon>Lecanoromycetes</taxon>
        <taxon>OSLEUM clade</taxon>
        <taxon>Lecanoromycetidae</taxon>
        <taxon>Lecanorales</taxon>
        <taxon>Lecanorineae</taxon>
        <taxon>Ramalinaceae</taxon>
        <taxon>Ramalina</taxon>
    </lineage>
</organism>
<reference evidence="2" key="1">
    <citation type="journal article" date="2023" name="Genome Biol. Evol.">
        <title>First Whole Genome Sequence and Flow Cytometry Genome Size Data for the Lichen-Forming Fungus Ramalina farinacea (Ascomycota).</title>
        <authorList>
            <person name="Llewellyn T."/>
            <person name="Mian S."/>
            <person name="Hill R."/>
            <person name="Leitch I.J."/>
            <person name="Gaya E."/>
        </authorList>
    </citation>
    <scope>NUCLEOTIDE SEQUENCE</scope>
    <source>
        <strain evidence="2">LIQ254RAFAR</strain>
    </source>
</reference>
<feature type="region of interest" description="Disordered" evidence="1">
    <location>
        <begin position="59"/>
        <end position="97"/>
    </location>
</feature>
<evidence type="ECO:0000313" key="2">
    <source>
        <dbReference type="EMBL" id="MDI1491583.1"/>
    </source>
</evidence>